<dbReference type="SUPFAM" id="SSF56672">
    <property type="entry name" value="DNA/RNA polymerases"/>
    <property type="match status" value="1"/>
</dbReference>
<dbReference type="GO" id="GO:0003676">
    <property type="term" value="F:nucleic acid binding"/>
    <property type="evidence" value="ECO:0007669"/>
    <property type="project" value="InterPro"/>
</dbReference>
<dbReference type="AlphaFoldDB" id="Q2R3U8"/>
<dbReference type="PROSITE" id="PS50994">
    <property type="entry name" value="INTEGRASE"/>
    <property type="match status" value="1"/>
</dbReference>
<dbReference type="EMBL" id="DP000010">
    <property type="protein sequence ID" value="ABA93844.2"/>
    <property type="molecule type" value="Genomic_DNA"/>
</dbReference>
<dbReference type="PANTHER" id="PTHR11439:SF524">
    <property type="entry name" value="RNA-DIRECTED DNA POLYMERASE, PROTEIN KINASE RLK-PELLE-DLSV FAMILY"/>
    <property type="match status" value="1"/>
</dbReference>
<feature type="compositionally biased region" description="Low complexity" evidence="1">
    <location>
        <begin position="306"/>
        <end position="316"/>
    </location>
</feature>
<feature type="region of interest" description="Disordered" evidence="1">
    <location>
        <begin position="434"/>
        <end position="453"/>
    </location>
</feature>
<dbReference type="InterPro" id="IPR043502">
    <property type="entry name" value="DNA/RNA_pol_sf"/>
</dbReference>
<evidence type="ECO:0000313" key="3">
    <source>
        <dbReference type="EMBL" id="ABA93844.2"/>
    </source>
</evidence>
<feature type="compositionally biased region" description="Basic residues" evidence="1">
    <location>
        <begin position="236"/>
        <end position="258"/>
    </location>
</feature>
<feature type="compositionally biased region" description="Gly residues" evidence="1">
    <location>
        <begin position="321"/>
        <end position="337"/>
    </location>
</feature>
<feature type="compositionally biased region" description="Pro residues" evidence="1">
    <location>
        <begin position="294"/>
        <end position="305"/>
    </location>
</feature>
<feature type="region of interest" description="Disordered" evidence="1">
    <location>
        <begin position="45"/>
        <end position="92"/>
    </location>
</feature>
<feature type="compositionally biased region" description="Basic residues" evidence="1">
    <location>
        <begin position="214"/>
        <end position="223"/>
    </location>
</feature>
<gene>
    <name evidence="3" type="ordered locus">LOC_Os11g30700</name>
</gene>
<name>Q2R3U8_ORYSJ</name>
<feature type="compositionally biased region" description="Polar residues" evidence="1">
    <location>
        <begin position="349"/>
        <end position="359"/>
    </location>
</feature>
<feature type="compositionally biased region" description="Low complexity" evidence="1">
    <location>
        <begin position="276"/>
        <end position="293"/>
    </location>
</feature>
<dbReference type="CDD" id="cd09272">
    <property type="entry name" value="RNase_HI_RT_Ty1"/>
    <property type="match status" value="1"/>
</dbReference>
<feature type="region of interest" description="Disordered" evidence="1">
    <location>
        <begin position="171"/>
        <end position="263"/>
    </location>
</feature>
<feature type="region of interest" description="Disordered" evidence="1">
    <location>
        <begin position="276"/>
        <end position="374"/>
    </location>
</feature>
<feature type="domain" description="Integrase catalytic" evidence="2">
    <location>
        <begin position="548"/>
        <end position="665"/>
    </location>
</feature>
<dbReference type="Pfam" id="PF00665">
    <property type="entry name" value="rve"/>
    <property type="match status" value="1"/>
</dbReference>
<reference evidence="3" key="1">
    <citation type="journal article" date="2005" name="BMC Biol.">
        <title>The sequence of rice chromosomes 11 and 12, rich in disease resistance genes and recent gene duplications.</title>
        <authorList>
            <consortium name="The rice chromosomes 11 and 12 sequencing consortia"/>
        </authorList>
    </citation>
    <scope>NUCLEOTIDE SEQUENCE [LARGE SCALE GENOMIC DNA]</scope>
</reference>
<evidence type="ECO:0000256" key="1">
    <source>
        <dbReference type="SAM" id="MobiDB-lite"/>
    </source>
</evidence>
<proteinExistence type="predicted"/>
<dbReference type="PANTHER" id="PTHR11439">
    <property type="entry name" value="GAG-POL-RELATED RETROTRANSPOSON"/>
    <property type="match status" value="1"/>
</dbReference>
<dbReference type="Gene3D" id="3.30.420.10">
    <property type="entry name" value="Ribonuclease H-like superfamily/Ribonuclease H"/>
    <property type="match status" value="1"/>
</dbReference>
<feature type="compositionally biased region" description="Low complexity" evidence="1">
    <location>
        <begin position="123"/>
        <end position="134"/>
    </location>
</feature>
<protein>
    <submittedName>
        <fullName evidence="3">Retrotransposon protein, putative, unclassified</fullName>
    </submittedName>
</protein>
<sequence length="1099" mass="119564">MSSPSPPSSRDALINDVVTAIADAVRANYTPPDGSNLDEPARTVAEHAATRASTATRDTLTRLLPPLTAPDDTNSSAAPLLPATSSAGQVPLAPSTAAAPTMASLLPELASLLAQLAVCGAPTSSGASSSALHGAPPPPQPPALDNETVSTLHGQAVSTLHCQAPFTALRHDLRRPSPRSHVGHRDGILRLARSRASVPREPGTTRHQPQCRVPHLRARRSLHLRLLPAPQVDGRHARRPRRARPRPQSRATTPHRSRSPPSWMLALSFYSRRSPRAASRWNRPPRSSSASPAPFNPPAAKPATPPKAAATTPAIGRRGRGNGSGNGGSGANNGGSGANPNQSAPPRPAASSTQASAQRPAQWPSPYNPWAGTNQMWPGQVASGLLGPRPAFAGTALGPVAYQAAQGTVGPVSSFGHSTPPASVYATPPSVVPPSPHMVPQPQPWSAPSQWDPQDYPTRTEIVRCNSSGDLYPFPADAFSSAASARTFTATESTTDLWHRRLGHIGHDALTRLSQASVIPLPRGAAPVCHAYQLGRHVRLPFTSSFTRASAKFELVHCDLWTSPVPSVYGFKYYLVILDDYSHYVWTFPLRLKSETFDTISHFFAFVKTQFSTTIRNIQCDNGRKFDNLTARTFFLTNGVHMQMSCPYTSPQNGKAERMLRSINNIRPGIDFDETFSPVVKPATVRTVLSLAVTRQWPVHQLDVKNAFLHGALQETVYCTQPSGFEDTTRPDMVCRLNKSLYGLKQAPRAWYSRFASYLLTLGFTKAKSDTSLFIYHRGSDLVYLLLYVDDIVLTASSAGLLRWAIQALQAEFSMKDLGTLHHFLGITVTSDSSGLLLSQRQYSIEILERAGMSDCKPCSTPVDTNAKLSSTDGSPVLDPTDYRSLASALQYLTFTRPDISYVVQQVCLHMHDPRDSHLATLKRILRYVRGTLDLGLHIRHSPSTDLVAYSDANWAGCPDTRKSTSGYAVFLGDNLVSWSSKRQHTVSRSSAEAEYRAMANAVAETCWLRQLLHELHTPPSKATLVYCDNVSAVYLSTNPVQHQRTKHVEIDLHFVRDRVAVGSVRVLHVPTTSQYADIFTKGLPSSLFVEFRSSLNVC</sequence>
<dbReference type="InterPro" id="IPR013103">
    <property type="entry name" value="RVT_2"/>
</dbReference>
<dbReference type="InterPro" id="IPR036397">
    <property type="entry name" value="RNaseH_sf"/>
</dbReference>
<organism evidence="3">
    <name type="scientific">Oryza sativa subsp. japonica</name>
    <name type="common">Rice</name>
    <dbReference type="NCBI Taxonomy" id="39947"/>
    <lineage>
        <taxon>Eukaryota</taxon>
        <taxon>Viridiplantae</taxon>
        <taxon>Streptophyta</taxon>
        <taxon>Embryophyta</taxon>
        <taxon>Tracheophyta</taxon>
        <taxon>Spermatophyta</taxon>
        <taxon>Magnoliopsida</taxon>
        <taxon>Liliopsida</taxon>
        <taxon>Poales</taxon>
        <taxon>Poaceae</taxon>
        <taxon>BOP clade</taxon>
        <taxon>Oryzoideae</taxon>
        <taxon>Oryzeae</taxon>
        <taxon>Oryzinae</taxon>
        <taxon>Oryza</taxon>
        <taxon>Oryza sativa</taxon>
    </lineage>
</organism>
<dbReference type="SUPFAM" id="SSF53098">
    <property type="entry name" value="Ribonuclease H-like"/>
    <property type="match status" value="1"/>
</dbReference>
<reference evidence="3" key="2">
    <citation type="submission" date="2005-04" db="EMBL/GenBank/DDBJ databases">
        <authorList>
            <person name="Buell C.R."/>
            <person name="Wing R.A."/>
            <person name="McCombie W.A."/>
            <person name="Ouyang S."/>
        </authorList>
    </citation>
    <scope>NUCLEOTIDE SEQUENCE</scope>
</reference>
<dbReference type="Pfam" id="PF07727">
    <property type="entry name" value="RVT_2"/>
    <property type="match status" value="1"/>
</dbReference>
<dbReference type="InterPro" id="IPR001584">
    <property type="entry name" value="Integrase_cat-core"/>
</dbReference>
<reference evidence="3" key="3">
    <citation type="submission" date="2006-01" db="EMBL/GenBank/DDBJ databases">
        <authorList>
            <person name="Buell R."/>
        </authorList>
    </citation>
    <scope>NUCLEOTIDE SEQUENCE</scope>
</reference>
<dbReference type="Pfam" id="PF13976">
    <property type="entry name" value="gag_pre-integrs"/>
    <property type="match status" value="1"/>
</dbReference>
<evidence type="ECO:0000259" key="2">
    <source>
        <dbReference type="PROSITE" id="PS50994"/>
    </source>
</evidence>
<feature type="region of interest" description="Disordered" evidence="1">
    <location>
        <begin position="123"/>
        <end position="147"/>
    </location>
</feature>
<dbReference type="GO" id="GO:0015074">
    <property type="term" value="P:DNA integration"/>
    <property type="evidence" value="ECO:0007669"/>
    <property type="project" value="InterPro"/>
</dbReference>
<feature type="compositionally biased region" description="Pro residues" evidence="1">
    <location>
        <begin position="434"/>
        <end position="445"/>
    </location>
</feature>
<dbReference type="InterPro" id="IPR025724">
    <property type="entry name" value="GAG-pre-integrase_dom"/>
</dbReference>
<feature type="compositionally biased region" description="Low complexity" evidence="1">
    <location>
        <begin position="50"/>
        <end position="92"/>
    </location>
</feature>
<dbReference type="InterPro" id="IPR012337">
    <property type="entry name" value="RNaseH-like_sf"/>
</dbReference>
<accession>Q2R3U8</accession>